<name>A0ABV6EV83_9BRAD</name>
<accession>A0ABV6EV83</accession>
<dbReference type="RefSeq" id="WP_378389775.1">
    <property type="nucleotide sequence ID" value="NZ_JBHLWM010000006.1"/>
</dbReference>
<comment type="caution">
    <text evidence="2">The sequence shown here is derived from an EMBL/GenBank/DDBJ whole genome shotgun (WGS) entry which is preliminary data.</text>
</comment>
<dbReference type="Proteomes" id="UP001589775">
    <property type="component" value="Unassembled WGS sequence"/>
</dbReference>
<gene>
    <name evidence="2" type="ORF">ACFFJ6_16650</name>
</gene>
<evidence type="ECO:0000256" key="1">
    <source>
        <dbReference type="SAM" id="Phobius"/>
    </source>
</evidence>
<keyword evidence="1" id="KW-0472">Membrane</keyword>
<organism evidence="2 3">
    <name type="scientific">Rhodopseudomonas telluris</name>
    <dbReference type="NCBI Taxonomy" id="644215"/>
    <lineage>
        <taxon>Bacteria</taxon>
        <taxon>Pseudomonadati</taxon>
        <taxon>Pseudomonadota</taxon>
        <taxon>Alphaproteobacteria</taxon>
        <taxon>Hyphomicrobiales</taxon>
        <taxon>Nitrobacteraceae</taxon>
        <taxon>Rhodopseudomonas</taxon>
    </lineage>
</organism>
<keyword evidence="3" id="KW-1185">Reference proteome</keyword>
<evidence type="ECO:0000313" key="2">
    <source>
        <dbReference type="EMBL" id="MFC0242123.1"/>
    </source>
</evidence>
<proteinExistence type="predicted"/>
<dbReference type="EMBL" id="JBHLWM010000006">
    <property type="protein sequence ID" value="MFC0242123.1"/>
    <property type="molecule type" value="Genomic_DNA"/>
</dbReference>
<protein>
    <submittedName>
        <fullName evidence="2">Uncharacterized protein</fullName>
    </submittedName>
</protein>
<sequence length="66" mass="7549">MSEVITLFHLAAPVSALLALCVAALAAVVLLVRWGCRGMMRRPRVVTMARHRELVRQMEERRHGRR</sequence>
<keyword evidence="1" id="KW-0812">Transmembrane</keyword>
<evidence type="ECO:0000313" key="3">
    <source>
        <dbReference type="Proteomes" id="UP001589775"/>
    </source>
</evidence>
<keyword evidence="1" id="KW-1133">Transmembrane helix</keyword>
<reference evidence="2 3" key="1">
    <citation type="submission" date="2024-09" db="EMBL/GenBank/DDBJ databases">
        <authorList>
            <person name="Sun Q."/>
            <person name="Mori K."/>
        </authorList>
    </citation>
    <scope>NUCLEOTIDE SEQUENCE [LARGE SCALE GENOMIC DNA]</scope>
    <source>
        <strain evidence="2 3">KCTC 23279</strain>
    </source>
</reference>
<feature type="transmembrane region" description="Helical" evidence="1">
    <location>
        <begin position="6"/>
        <end position="32"/>
    </location>
</feature>